<dbReference type="Pfam" id="PF06170">
    <property type="entry name" value="DUF983"/>
    <property type="match status" value="1"/>
</dbReference>
<organism evidence="2 3">
    <name type="scientific">Corallibacter vietnamensis</name>
    <dbReference type="NCBI Taxonomy" id="904130"/>
    <lineage>
        <taxon>Bacteria</taxon>
        <taxon>Pseudomonadati</taxon>
        <taxon>Bacteroidota</taxon>
        <taxon>Flavobacteriia</taxon>
        <taxon>Flavobacteriales</taxon>
        <taxon>Flavobacteriaceae</taxon>
        <taxon>Corallibacter</taxon>
    </lineage>
</organism>
<dbReference type="EMBL" id="BAABBI010000001">
    <property type="protein sequence ID" value="GAA3780128.1"/>
    <property type="molecule type" value="Genomic_DNA"/>
</dbReference>
<feature type="transmembrane region" description="Helical" evidence="1">
    <location>
        <begin position="84"/>
        <end position="102"/>
    </location>
</feature>
<accession>A0ABP7H0S6</accession>
<evidence type="ECO:0000256" key="1">
    <source>
        <dbReference type="SAM" id="Phobius"/>
    </source>
</evidence>
<feature type="transmembrane region" description="Helical" evidence="1">
    <location>
        <begin position="52"/>
        <end position="78"/>
    </location>
</feature>
<reference evidence="3" key="1">
    <citation type="journal article" date="2019" name="Int. J. Syst. Evol. Microbiol.">
        <title>The Global Catalogue of Microorganisms (GCM) 10K type strain sequencing project: providing services to taxonomists for standard genome sequencing and annotation.</title>
        <authorList>
            <consortium name="The Broad Institute Genomics Platform"/>
            <consortium name="The Broad Institute Genome Sequencing Center for Infectious Disease"/>
            <person name="Wu L."/>
            <person name="Ma J."/>
        </authorList>
    </citation>
    <scope>NUCLEOTIDE SEQUENCE [LARGE SCALE GENOMIC DNA]</scope>
    <source>
        <strain evidence="3">JCM 17525</strain>
    </source>
</reference>
<evidence type="ECO:0000313" key="3">
    <source>
        <dbReference type="Proteomes" id="UP001501456"/>
    </source>
</evidence>
<protein>
    <submittedName>
        <fullName evidence="2">DUF983 domain-containing protein</fullName>
    </submittedName>
</protein>
<keyword evidence="1" id="KW-0812">Transmembrane</keyword>
<proteinExistence type="predicted"/>
<evidence type="ECO:0000313" key="2">
    <source>
        <dbReference type="EMBL" id="GAA3780128.1"/>
    </source>
</evidence>
<name>A0ABP7H0S6_9FLAO</name>
<comment type="caution">
    <text evidence="2">The sequence shown here is derived from an EMBL/GenBank/DDBJ whole genome shotgun (WGS) entry which is preliminary data.</text>
</comment>
<gene>
    <name evidence="2" type="ORF">GCM10022271_10530</name>
</gene>
<keyword evidence="1" id="KW-1133">Transmembrane helix</keyword>
<dbReference type="InterPro" id="IPR009325">
    <property type="entry name" value="DUF983"/>
</dbReference>
<keyword evidence="1" id="KW-0472">Membrane</keyword>
<dbReference type="Proteomes" id="UP001501456">
    <property type="component" value="Unassembled WGS sequence"/>
</dbReference>
<keyword evidence="3" id="KW-1185">Reference proteome</keyword>
<dbReference type="RefSeq" id="WP_344727981.1">
    <property type="nucleotide sequence ID" value="NZ_BAABBI010000001.1"/>
</dbReference>
<sequence>MSKVVDALSCKCPNCKRGKIFKKGGNILMFNIPKMNPTCQECGFKFEKETGFFFGAMFVSYTLAAAQMIASLFLFWYMVDLSPLRVFAVIIVIALLLSTFNYKLSRSIWIYLFYKSNN</sequence>